<evidence type="ECO:0000256" key="8">
    <source>
        <dbReference type="SAM" id="MobiDB-lite"/>
    </source>
</evidence>
<feature type="compositionally biased region" description="Gly residues" evidence="8">
    <location>
        <begin position="444"/>
        <end position="455"/>
    </location>
</feature>
<evidence type="ECO:0000256" key="6">
    <source>
        <dbReference type="ARBA" id="ARBA00023136"/>
    </source>
</evidence>
<sequence>MSADTDETANSVFVNFNQDSSSLAIGTRTGYKLYALSSTDKLDLLHEDGSEDIRIVERLFSSSLLAIVSLSSPRKLKVCHFKKKTEICNNAYTNSILAVKLNRQRLIVCLEESVYIHNIRDMKLLHTIKDMPSNPSGLCALSPNSDNCLFAYPASNTKGEVNVFDAQNLQNKILITAHDNPLAAIAFDSNGLKIATASEKGTVIRVFNVMDGQSICEFRRGYARCVSIYSLSFSSDSLFLCASSNTETVHIFKLGDQNDTKPPEEPKGVMGYLSEIGIKAVGSYWPSMADMMNQWRSFATARLPLAGPRNVCAVANIQKVPRVLIASADGYLYIYDLNMNDGGDCTLIKQHRYVLHSPYGRHCEGHNCQTLTTFVVMFAFRLDDTIGSSEASSAANIQGSVSYAAVVRGFEPNTTTVSTIAALQPVSAGAVAEKTPPRSESSGSGSGGGGGGSGGAQDYDGDFPPMTYSPGF</sequence>
<reference evidence="9" key="1">
    <citation type="submission" date="2020-11" db="EMBL/GenBank/DDBJ databases">
        <authorList>
            <person name="Tran Van P."/>
        </authorList>
    </citation>
    <scope>NUCLEOTIDE SEQUENCE</scope>
</reference>
<evidence type="ECO:0008006" key="11">
    <source>
        <dbReference type="Google" id="ProtNLM"/>
    </source>
</evidence>
<keyword evidence="10" id="KW-1185">Reference proteome</keyword>
<dbReference type="EMBL" id="CAJPIZ010003799">
    <property type="protein sequence ID" value="CAG2106813.1"/>
    <property type="molecule type" value="Genomic_DNA"/>
</dbReference>
<keyword evidence="4" id="KW-0072">Autophagy</keyword>
<dbReference type="Proteomes" id="UP000759131">
    <property type="component" value="Unassembled WGS sequence"/>
</dbReference>
<dbReference type="InterPro" id="IPR048720">
    <property type="entry name" value="PROPPIN"/>
</dbReference>
<comment type="subcellular location">
    <subcellularLocation>
        <location evidence="1">Endomembrane system</location>
        <topology evidence="1">Peripheral membrane protein</topology>
    </subcellularLocation>
</comment>
<dbReference type="GO" id="GO:0006950">
    <property type="term" value="P:response to stress"/>
    <property type="evidence" value="ECO:0007669"/>
    <property type="project" value="UniProtKB-ARBA"/>
</dbReference>
<dbReference type="PANTHER" id="PTHR11227">
    <property type="entry name" value="WD-REPEAT PROTEIN INTERACTING WITH PHOSPHOINOSIDES WIPI -RELATED"/>
    <property type="match status" value="1"/>
</dbReference>
<evidence type="ECO:0000256" key="5">
    <source>
        <dbReference type="ARBA" id="ARBA00023121"/>
    </source>
</evidence>
<dbReference type="InterPro" id="IPR015943">
    <property type="entry name" value="WD40/YVTN_repeat-like_dom_sf"/>
</dbReference>
<gene>
    <name evidence="9" type="ORF">OSB1V03_LOCUS6816</name>
</gene>
<keyword evidence="5" id="KW-0446">Lipid-binding</keyword>
<keyword evidence="2" id="KW-0853">WD repeat</keyword>
<dbReference type="GO" id="GO:0000407">
    <property type="term" value="C:phagophore assembly site"/>
    <property type="evidence" value="ECO:0007669"/>
    <property type="project" value="UniProtKB-ARBA"/>
</dbReference>
<evidence type="ECO:0000313" key="10">
    <source>
        <dbReference type="Proteomes" id="UP000759131"/>
    </source>
</evidence>
<comment type="similarity">
    <text evidence="7">Belongs to the WD repeat PROPPIN family.</text>
</comment>
<dbReference type="GO" id="GO:0012505">
    <property type="term" value="C:endomembrane system"/>
    <property type="evidence" value="ECO:0007669"/>
    <property type="project" value="UniProtKB-SubCell"/>
</dbReference>
<dbReference type="Pfam" id="PF21032">
    <property type="entry name" value="PROPPIN"/>
    <property type="match status" value="1"/>
</dbReference>
<dbReference type="OrthoDB" id="1667587at2759"/>
<dbReference type="SUPFAM" id="SSF50978">
    <property type="entry name" value="WD40 repeat-like"/>
    <property type="match status" value="1"/>
</dbReference>
<feature type="region of interest" description="Disordered" evidence="8">
    <location>
        <begin position="428"/>
        <end position="472"/>
    </location>
</feature>
<dbReference type="AlphaFoldDB" id="A0A7R9KNI4"/>
<protein>
    <recommendedName>
        <fullName evidence="11">WD repeat domain phosphoinositide-interacting protein 2</fullName>
    </recommendedName>
</protein>
<keyword evidence="6" id="KW-0472">Membrane</keyword>
<dbReference type="SMART" id="SM00320">
    <property type="entry name" value="WD40"/>
    <property type="match status" value="3"/>
</dbReference>
<accession>A0A7R9KNI4</accession>
<dbReference type="GO" id="GO:0032266">
    <property type="term" value="F:phosphatidylinositol-3-phosphate binding"/>
    <property type="evidence" value="ECO:0007669"/>
    <property type="project" value="UniProtKB-ARBA"/>
</dbReference>
<evidence type="ECO:0000256" key="2">
    <source>
        <dbReference type="ARBA" id="ARBA00022574"/>
    </source>
</evidence>
<proteinExistence type="inferred from homology"/>
<dbReference type="InterPro" id="IPR001680">
    <property type="entry name" value="WD40_rpt"/>
</dbReference>
<dbReference type="GO" id="GO:0034497">
    <property type="term" value="P:protein localization to phagophore assembly site"/>
    <property type="evidence" value="ECO:0007669"/>
    <property type="project" value="UniProtKB-ARBA"/>
</dbReference>
<dbReference type="Gene3D" id="2.130.10.10">
    <property type="entry name" value="YVTN repeat-like/Quinoprotein amine dehydrogenase"/>
    <property type="match status" value="1"/>
</dbReference>
<dbReference type="EMBL" id="OC858374">
    <property type="protein sequence ID" value="CAD7626383.1"/>
    <property type="molecule type" value="Genomic_DNA"/>
</dbReference>
<dbReference type="InterPro" id="IPR036322">
    <property type="entry name" value="WD40_repeat_dom_sf"/>
</dbReference>
<evidence type="ECO:0000256" key="4">
    <source>
        <dbReference type="ARBA" id="ARBA00023006"/>
    </source>
</evidence>
<evidence type="ECO:0000256" key="3">
    <source>
        <dbReference type="ARBA" id="ARBA00022737"/>
    </source>
</evidence>
<name>A0A7R9KNI4_9ACAR</name>
<evidence type="ECO:0000256" key="1">
    <source>
        <dbReference type="ARBA" id="ARBA00004184"/>
    </source>
</evidence>
<evidence type="ECO:0000313" key="9">
    <source>
        <dbReference type="EMBL" id="CAD7626383.1"/>
    </source>
</evidence>
<dbReference type="FunFam" id="2.130.10.10:FF:000145">
    <property type="entry name" value="WD repeat domain phosphoinositide-interacting protein 2"/>
    <property type="match status" value="1"/>
</dbReference>
<evidence type="ECO:0000256" key="7">
    <source>
        <dbReference type="ARBA" id="ARBA00025740"/>
    </source>
</evidence>
<organism evidence="9">
    <name type="scientific">Medioppia subpectinata</name>
    <dbReference type="NCBI Taxonomy" id="1979941"/>
    <lineage>
        <taxon>Eukaryota</taxon>
        <taxon>Metazoa</taxon>
        <taxon>Ecdysozoa</taxon>
        <taxon>Arthropoda</taxon>
        <taxon>Chelicerata</taxon>
        <taxon>Arachnida</taxon>
        <taxon>Acari</taxon>
        <taxon>Acariformes</taxon>
        <taxon>Sarcoptiformes</taxon>
        <taxon>Oribatida</taxon>
        <taxon>Brachypylina</taxon>
        <taxon>Oppioidea</taxon>
        <taxon>Oppiidae</taxon>
        <taxon>Medioppia</taxon>
    </lineage>
</organism>
<keyword evidence="3" id="KW-0677">Repeat</keyword>